<dbReference type="InterPro" id="IPR039875">
    <property type="entry name" value="LENG1-like"/>
</dbReference>
<proteinExistence type="predicted"/>
<organism evidence="2 3">
    <name type="scientific">Rozella allomycis (strain CSF55)</name>
    <dbReference type="NCBI Taxonomy" id="988480"/>
    <lineage>
        <taxon>Eukaryota</taxon>
        <taxon>Fungi</taxon>
        <taxon>Fungi incertae sedis</taxon>
        <taxon>Cryptomycota</taxon>
        <taxon>Cryptomycota incertae sedis</taxon>
        <taxon>Rozella</taxon>
    </lineage>
</organism>
<protein>
    <submittedName>
        <fullName evidence="2">Uncharacterized protein</fullName>
    </submittedName>
</protein>
<feature type="region of interest" description="Disordered" evidence="1">
    <location>
        <begin position="113"/>
        <end position="201"/>
    </location>
</feature>
<dbReference type="OrthoDB" id="2159131at2759"/>
<dbReference type="STRING" id="988480.A0A075B5C0"/>
<dbReference type="PANTHER" id="PTHR22093">
    <property type="entry name" value="LEUKOCYTE RECEPTOR CLUSTER LRC MEMBER 1"/>
    <property type="match status" value="1"/>
</dbReference>
<dbReference type="Proteomes" id="UP000030755">
    <property type="component" value="Unassembled WGS sequence"/>
</dbReference>
<keyword evidence="3" id="KW-1185">Reference proteome</keyword>
<dbReference type="AlphaFoldDB" id="A0A075B5C0"/>
<dbReference type="PANTHER" id="PTHR22093:SF0">
    <property type="entry name" value="LEUKOCYTE RECEPTOR CLUSTER MEMBER 1"/>
    <property type="match status" value="1"/>
</dbReference>
<accession>A0A075B5C0</accession>
<gene>
    <name evidence="2" type="ORF">O9G_001396</name>
</gene>
<evidence type="ECO:0000256" key="1">
    <source>
        <dbReference type="SAM" id="MobiDB-lite"/>
    </source>
</evidence>
<dbReference type="EMBL" id="KE560384">
    <property type="protein sequence ID" value="EPZ36951.1"/>
    <property type="molecule type" value="Genomic_DNA"/>
</dbReference>
<feature type="compositionally biased region" description="Basic and acidic residues" evidence="1">
    <location>
        <begin position="168"/>
        <end position="184"/>
    </location>
</feature>
<dbReference type="HOGENOM" id="CLU_1361095_0_0_1"/>
<reference evidence="2 3" key="1">
    <citation type="journal article" date="2013" name="Curr. Biol.">
        <title>Shared signatures of parasitism and phylogenomics unite Cryptomycota and microsporidia.</title>
        <authorList>
            <person name="James T.Y."/>
            <person name="Pelin A."/>
            <person name="Bonen L."/>
            <person name="Ahrendt S."/>
            <person name="Sain D."/>
            <person name="Corradi N."/>
            <person name="Stajich J.E."/>
        </authorList>
    </citation>
    <scope>NUCLEOTIDE SEQUENCE [LARGE SCALE GENOMIC DNA]</scope>
    <source>
        <strain evidence="2 3">CSF55</strain>
    </source>
</reference>
<feature type="compositionally biased region" description="Polar residues" evidence="1">
    <location>
        <begin position="154"/>
        <end position="167"/>
    </location>
</feature>
<evidence type="ECO:0000313" key="2">
    <source>
        <dbReference type="EMBL" id="EPZ36951.1"/>
    </source>
</evidence>
<sequence length="201" mass="24111">MPLKILPKKTFHVQKPENLEKVRHDEEEHRIMEERKLMRREQNEREFRLELMRKKMKSEDAFDETPRPFSILDAPIVSAIETSTEKMIRDRKKEMHSLKTKLKDKHVEKPWYTTNFENSQETPSLSTSQAKRLHEEDPLTAFKKSKMSPGEKPANSTKRIVSSSTTMDKLRRERFERERRERQRSLNILASRNRSIHGKER</sequence>
<name>A0A075B5C0_ROZAC</name>
<feature type="compositionally biased region" description="Polar residues" evidence="1">
    <location>
        <begin position="113"/>
        <end position="130"/>
    </location>
</feature>
<evidence type="ECO:0000313" key="3">
    <source>
        <dbReference type="Proteomes" id="UP000030755"/>
    </source>
</evidence>